<proteinExistence type="predicted"/>
<protein>
    <submittedName>
        <fullName evidence="1">Uncharacterized protein</fullName>
    </submittedName>
</protein>
<reference evidence="2" key="3">
    <citation type="journal article" date="2018" name="Mol. Plant Microbe Interact.">
        <title>Genome sequence resources for the wheat stripe rust pathogen (Puccinia striiformis f. sp. tritici) and the barley stripe rust pathogen (Puccinia striiformis f. sp. hordei).</title>
        <authorList>
            <person name="Xia C."/>
            <person name="Wang M."/>
            <person name="Yin C."/>
            <person name="Cornejo O.E."/>
            <person name="Hulbert S.H."/>
            <person name="Chen X."/>
        </authorList>
    </citation>
    <scope>NUCLEOTIDE SEQUENCE [LARGE SCALE GENOMIC DNA]</scope>
    <source>
        <strain evidence="2">93TX-2</strain>
    </source>
</reference>
<dbReference type="EMBL" id="PKSM01000045">
    <property type="protein sequence ID" value="POW19685.1"/>
    <property type="molecule type" value="Genomic_DNA"/>
</dbReference>
<accession>A0A2S4WD12</accession>
<dbReference type="AlphaFoldDB" id="A0A2S4WD12"/>
<feature type="non-terminal residue" evidence="1">
    <location>
        <position position="1"/>
    </location>
</feature>
<evidence type="ECO:0000313" key="2">
    <source>
        <dbReference type="Proteomes" id="UP000238274"/>
    </source>
</evidence>
<evidence type="ECO:0000313" key="1">
    <source>
        <dbReference type="EMBL" id="POW19685.1"/>
    </source>
</evidence>
<dbReference type="Proteomes" id="UP000238274">
    <property type="component" value="Unassembled WGS sequence"/>
</dbReference>
<reference evidence="2" key="2">
    <citation type="journal article" date="2018" name="BMC Genomics">
        <title>Genomic insights into host adaptation between the wheat stripe rust pathogen (Puccinia striiformis f. sp. tritici) and the barley stripe rust pathogen (Puccinia striiformis f. sp. hordei).</title>
        <authorList>
            <person name="Xia C."/>
            <person name="Wang M."/>
            <person name="Yin C."/>
            <person name="Cornejo O.E."/>
            <person name="Hulbert S.H."/>
            <person name="Chen X."/>
        </authorList>
    </citation>
    <scope>NUCLEOTIDE SEQUENCE [LARGE SCALE GENOMIC DNA]</scope>
    <source>
        <strain evidence="2">93TX-2</strain>
    </source>
</reference>
<name>A0A2S4WD12_9BASI</name>
<dbReference type="VEuPathDB" id="FungiDB:PSHT_04443"/>
<reference evidence="1 2" key="1">
    <citation type="submission" date="2017-12" db="EMBL/GenBank/DDBJ databases">
        <title>Gene loss provides genomic basis for host adaptation in cereal stripe rust fungi.</title>
        <authorList>
            <person name="Xia C."/>
        </authorList>
    </citation>
    <scope>NUCLEOTIDE SEQUENCE [LARGE SCALE GENOMIC DNA]</scope>
    <source>
        <strain evidence="1 2">93TX-2</strain>
    </source>
</reference>
<comment type="caution">
    <text evidence="1">The sequence shown here is derived from an EMBL/GenBank/DDBJ whole genome shotgun (WGS) entry which is preliminary data.</text>
</comment>
<organism evidence="1 2">
    <name type="scientific">Puccinia striiformis</name>
    <dbReference type="NCBI Taxonomy" id="27350"/>
    <lineage>
        <taxon>Eukaryota</taxon>
        <taxon>Fungi</taxon>
        <taxon>Dikarya</taxon>
        <taxon>Basidiomycota</taxon>
        <taxon>Pucciniomycotina</taxon>
        <taxon>Pucciniomycetes</taxon>
        <taxon>Pucciniales</taxon>
        <taxon>Pucciniaceae</taxon>
        <taxon>Puccinia</taxon>
    </lineage>
</organism>
<sequence length="174" mass="18956">GGLLFTGYLQEHIRDILPCQAKRAQSVIIRLHPGSNIDSEATMDPTSTSDLRKSNLCINLTRWTVRLESTSLNGLGDPQHPTSTTTLMPISHFLMKSIGSMVHLVTESVSVVISIPSRLSPLTVCLATLPSLEGIACKNVDCFDQGRSRITWKGALDDSILEDSLRAVSLVRLS</sequence>
<keyword evidence="2" id="KW-1185">Reference proteome</keyword>
<gene>
    <name evidence="1" type="ORF">PSHT_04443</name>
</gene>